<reference evidence="1" key="1">
    <citation type="submission" date="2016-10" db="EMBL/GenBank/DDBJ databases">
        <title>Sequence of Gallionella enrichment culture.</title>
        <authorList>
            <person name="Poehlein A."/>
            <person name="Muehling M."/>
            <person name="Daniel R."/>
        </authorList>
    </citation>
    <scope>NUCLEOTIDE SEQUENCE</scope>
</reference>
<gene>
    <name evidence="1" type="ORF">GALL_168160</name>
</gene>
<protein>
    <recommendedName>
        <fullName evidence="2">Type IX secretion system membrane protein PorP/SprF</fullName>
    </recommendedName>
</protein>
<sequence>MSIWGDVQLFNNKFENGWIGLGGTLLKDVAASGSLTSTKGFVSIAYHQVLGDNSLLSAGLGIGMVNQRVDPSMLTFNDQWNGQIFDIKLPTSSPIIYSSIYYLDLQAGVNYAYFASDNVYLNAGFSVTHLNHPNESFYAVKNTSTQIPFRYTAFLNSNIKIQNLWILNPNAYISKMASDWEVVAGLNTNRNLSGDGTNQLILGLYYRSNDAIIPMIGYQINDVKITFNYDATISTLSPNNQTRGAYELSIIKSGFFGGADKSLNATKCPKAISF</sequence>
<dbReference type="NCBIfam" id="TIGR03519">
    <property type="entry name" value="T9SS_PorP_fam"/>
    <property type="match status" value="1"/>
</dbReference>
<name>A0A1J5SMA2_9ZZZZ</name>
<comment type="caution">
    <text evidence="1">The sequence shown here is derived from an EMBL/GenBank/DDBJ whole genome shotgun (WGS) entry which is preliminary data.</text>
</comment>
<dbReference type="AlphaFoldDB" id="A0A1J5SMA2"/>
<evidence type="ECO:0000313" key="1">
    <source>
        <dbReference type="EMBL" id="OIR01182.1"/>
    </source>
</evidence>
<organism evidence="1">
    <name type="scientific">mine drainage metagenome</name>
    <dbReference type="NCBI Taxonomy" id="410659"/>
    <lineage>
        <taxon>unclassified sequences</taxon>
        <taxon>metagenomes</taxon>
        <taxon>ecological metagenomes</taxon>
    </lineage>
</organism>
<accession>A0A1J5SMA2</accession>
<dbReference type="EMBL" id="MLJW01000087">
    <property type="protein sequence ID" value="OIR01182.1"/>
    <property type="molecule type" value="Genomic_DNA"/>
</dbReference>
<dbReference type="InterPro" id="IPR019861">
    <property type="entry name" value="PorP/SprF_Bacteroidetes"/>
</dbReference>
<dbReference type="Pfam" id="PF11751">
    <property type="entry name" value="PorP_SprF"/>
    <property type="match status" value="1"/>
</dbReference>
<proteinExistence type="predicted"/>
<evidence type="ECO:0008006" key="2">
    <source>
        <dbReference type="Google" id="ProtNLM"/>
    </source>
</evidence>